<evidence type="ECO:0000256" key="3">
    <source>
        <dbReference type="ARBA" id="ARBA00023128"/>
    </source>
</evidence>
<feature type="domain" description="CAF17 C-terminal" evidence="6">
    <location>
        <begin position="307"/>
        <end position="431"/>
    </location>
</feature>
<dbReference type="PANTHER" id="PTHR22602:SF0">
    <property type="entry name" value="TRANSFERASE CAF17, MITOCHONDRIAL-RELATED"/>
    <property type="match status" value="1"/>
</dbReference>
<dbReference type="Gene3D" id="2.40.30.160">
    <property type="match status" value="1"/>
</dbReference>
<keyword evidence="2" id="KW-0809">Transit peptide</keyword>
<dbReference type="GeneID" id="54780072"/>
<comment type="similarity">
    <text evidence="4">Belongs to the GcvT family. CAF17/IBA57 subfamily.</text>
</comment>
<comment type="caution">
    <text evidence="7">The sequence shown here is derived from an EMBL/GenBank/DDBJ whole genome shotgun (WGS) entry which is preliminary data.</text>
</comment>
<evidence type="ECO:0000313" key="8">
    <source>
        <dbReference type="Proteomes" id="UP000449547"/>
    </source>
</evidence>
<proteinExistence type="inferred from homology"/>
<dbReference type="InterPro" id="IPR057460">
    <property type="entry name" value="CAF17_C"/>
</dbReference>
<dbReference type="InterPro" id="IPR045179">
    <property type="entry name" value="YgfZ/GcvT"/>
</dbReference>
<comment type="subcellular location">
    <subcellularLocation>
        <location evidence="1">Mitochondrion matrix</location>
    </subcellularLocation>
</comment>
<accession>A0A642UZ48</accession>
<dbReference type="AlphaFoldDB" id="A0A642UZ48"/>
<dbReference type="OrthoDB" id="191995at2759"/>
<dbReference type="GO" id="GO:0016226">
    <property type="term" value="P:iron-sulfur cluster assembly"/>
    <property type="evidence" value="ECO:0007669"/>
    <property type="project" value="TreeGrafter"/>
</dbReference>
<dbReference type="RefSeq" id="XP_034013776.1">
    <property type="nucleotide sequence ID" value="XM_034153960.1"/>
</dbReference>
<dbReference type="OMA" id="PFECNLD"/>
<gene>
    <name evidence="7" type="ORF">DIURU_001419</name>
</gene>
<keyword evidence="3" id="KW-0496">Mitochondrion</keyword>
<protein>
    <recommendedName>
        <fullName evidence="6">CAF17 C-terminal domain-containing protein</fullName>
    </recommendedName>
</protein>
<keyword evidence="8" id="KW-1185">Reference proteome</keyword>
<dbReference type="EMBL" id="SWFT01000044">
    <property type="protein sequence ID" value="KAA8905616.1"/>
    <property type="molecule type" value="Genomic_DNA"/>
</dbReference>
<reference evidence="7 8" key="1">
    <citation type="submission" date="2019-07" db="EMBL/GenBank/DDBJ databases">
        <title>Genome assembly of two rare yeast pathogens: Diutina rugosa and Trichomonascus ciferrii.</title>
        <authorList>
            <person name="Mixao V."/>
            <person name="Saus E."/>
            <person name="Hansen A."/>
            <person name="Lass-Flor C."/>
            <person name="Gabaldon T."/>
        </authorList>
    </citation>
    <scope>NUCLEOTIDE SEQUENCE [LARGE SCALE GENOMIC DNA]</scope>
    <source>
        <strain evidence="7 8">CBS 613</strain>
    </source>
</reference>
<dbReference type="Gene3D" id="3.30.1360.120">
    <property type="entry name" value="Probable tRNA modification gtpase trme, domain 1"/>
    <property type="match status" value="1"/>
</dbReference>
<dbReference type="InterPro" id="IPR017703">
    <property type="entry name" value="YgfZ/GCV_T_CS"/>
</dbReference>
<evidence type="ECO:0000256" key="5">
    <source>
        <dbReference type="SAM" id="MobiDB-lite"/>
    </source>
</evidence>
<evidence type="ECO:0000313" key="7">
    <source>
        <dbReference type="EMBL" id="KAA8905616.1"/>
    </source>
</evidence>
<sequence>MVPVGGLAQTSKRLIKVAGRDATKFLNGLVTSRFLPDIKKKKQHTISAVDDAHADLASVVDIHTNWGLMHEDIYDPMNHITISRDGINSMFLTSKGRVVTDSFIYVSPFAGNESVLSQHPEYLVEVDEAMVKRLMSLLKLHKLGAKVTIEETPYLSYYYYHDSFEFDQWLDQVQDAYFTSTTPAEGLQNANSFIKSELFSTKAQSLITGFAFDNRIPNFGVKIVTTEPVDEVFSSENFSFEQTKVDEIDVTRRRYVNGLFEVGDAPVGTTLLPFETNLDYMNGLSLEKGCYVGQELTIRTYNNGIIRKRVVPIQFHPANEELEGTLEAPELEIGGAVSDFAATIPAESDVIAAVEEPESAPATPVAASPFGTSSKPVRKRKSSNGKVLSTRDNLGFALMNLNDLEKTHEYKVDVDGTTMGATAFIPQWWPQEEP</sequence>
<name>A0A642UZ48_DIURU</name>
<dbReference type="Pfam" id="PF25455">
    <property type="entry name" value="Beta-barrel_CAF17_C"/>
    <property type="match status" value="1"/>
</dbReference>
<dbReference type="InterPro" id="IPR027266">
    <property type="entry name" value="TrmE/GcvT-like"/>
</dbReference>
<dbReference type="NCBIfam" id="TIGR03317">
    <property type="entry name" value="ygfZ_signature"/>
    <property type="match status" value="1"/>
</dbReference>
<dbReference type="SUPFAM" id="SSF103025">
    <property type="entry name" value="Folate-binding domain"/>
    <property type="match status" value="1"/>
</dbReference>
<dbReference type="VEuPathDB" id="FungiDB:DIURU_001419"/>
<dbReference type="GO" id="GO:0005759">
    <property type="term" value="C:mitochondrial matrix"/>
    <property type="evidence" value="ECO:0007669"/>
    <property type="project" value="UniProtKB-SubCell"/>
</dbReference>
<dbReference type="PANTHER" id="PTHR22602">
    <property type="entry name" value="TRANSFERASE CAF17, MITOCHONDRIAL-RELATED"/>
    <property type="match status" value="1"/>
</dbReference>
<evidence type="ECO:0000259" key="6">
    <source>
        <dbReference type="Pfam" id="PF25455"/>
    </source>
</evidence>
<dbReference type="Proteomes" id="UP000449547">
    <property type="component" value="Unassembled WGS sequence"/>
</dbReference>
<evidence type="ECO:0000256" key="2">
    <source>
        <dbReference type="ARBA" id="ARBA00022946"/>
    </source>
</evidence>
<feature type="region of interest" description="Disordered" evidence="5">
    <location>
        <begin position="357"/>
        <end position="385"/>
    </location>
</feature>
<evidence type="ECO:0000256" key="4">
    <source>
        <dbReference type="ARBA" id="ARBA00093447"/>
    </source>
</evidence>
<organism evidence="7 8">
    <name type="scientific">Diutina rugosa</name>
    <name type="common">Yeast</name>
    <name type="synonym">Candida rugosa</name>
    <dbReference type="NCBI Taxonomy" id="5481"/>
    <lineage>
        <taxon>Eukaryota</taxon>
        <taxon>Fungi</taxon>
        <taxon>Dikarya</taxon>
        <taxon>Ascomycota</taxon>
        <taxon>Saccharomycotina</taxon>
        <taxon>Pichiomycetes</taxon>
        <taxon>Debaryomycetaceae</taxon>
        <taxon>Diutina</taxon>
    </lineage>
</organism>
<evidence type="ECO:0000256" key="1">
    <source>
        <dbReference type="ARBA" id="ARBA00004305"/>
    </source>
</evidence>